<name>A0A8D0JFG7_PIG</name>
<dbReference type="Proteomes" id="UP000694726">
    <property type="component" value="Unplaced"/>
</dbReference>
<organism evidence="2 3">
    <name type="scientific">Sus scrofa</name>
    <name type="common">Pig</name>
    <dbReference type="NCBI Taxonomy" id="9823"/>
    <lineage>
        <taxon>Eukaryota</taxon>
        <taxon>Metazoa</taxon>
        <taxon>Chordata</taxon>
        <taxon>Craniata</taxon>
        <taxon>Vertebrata</taxon>
        <taxon>Euteleostomi</taxon>
        <taxon>Mammalia</taxon>
        <taxon>Eutheria</taxon>
        <taxon>Laurasiatheria</taxon>
        <taxon>Artiodactyla</taxon>
        <taxon>Suina</taxon>
        <taxon>Suidae</taxon>
        <taxon>Sus</taxon>
    </lineage>
</organism>
<accession>A0A8D0JFG7</accession>
<proteinExistence type="predicted"/>
<evidence type="ECO:0000313" key="3">
    <source>
        <dbReference type="Proteomes" id="UP000694571"/>
    </source>
</evidence>
<keyword evidence="1" id="KW-0472">Membrane</keyword>
<dbReference type="Ensembl" id="ENSSSCT00030077587.1">
    <property type="protein sequence ID" value="ENSSSCP00030035438.1"/>
    <property type="gene ID" value="ENSSSCG00030055692.1"/>
</dbReference>
<evidence type="ECO:0000313" key="2">
    <source>
        <dbReference type="Ensembl" id="ENSSSCP00050010364.1"/>
    </source>
</evidence>
<feature type="transmembrane region" description="Helical" evidence="1">
    <location>
        <begin position="48"/>
        <end position="71"/>
    </location>
</feature>
<evidence type="ECO:0000256" key="1">
    <source>
        <dbReference type="SAM" id="Phobius"/>
    </source>
</evidence>
<dbReference type="Ensembl" id="ENSSSCT00050024797.1">
    <property type="protein sequence ID" value="ENSSSCP00050010364.1"/>
    <property type="gene ID" value="ENSSSCG00050018301.1"/>
</dbReference>
<feature type="transmembrane region" description="Helical" evidence="1">
    <location>
        <begin position="83"/>
        <end position="101"/>
    </location>
</feature>
<sequence>MRAMLTAVRWCLIVVLLCIPLVISDVKHFFMFLLAIPMSSLENFLFRSYAHFSTGFFLLLLCCMSHLHILANSTLSVVSFAKIFSYSVGCIFICLMVSFATRKTFSLILSHWFICVFIVIIVGSGSNKILP</sequence>
<dbReference type="Ensembl" id="ENSSSCT00040102040.1">
    <property type="protein sequence ID" value="ENSSSCP00040046052.1"/>
    <property type="gene ID" value="ENSSSCG00040073878.1"/>
</dbReference>
<feature type="transmembrane region" description="Helical" evidence="1">
    <location>
        <begin position="107"/>
        <end position="125"/>
    </location>
</feature>
<dbReference type="Proteomes" id="UP000694570">
    <property type="component" value="Unplaced"/>
</dbReference>
<dbReference type="AlphaFoldDB" id="A0A8D0JFG7"/>
<dbReference type="Proteomes" id="UP000694571">
    <property type="component" value="Unplaced"/>
</dbReference>
<reference evidence="2" key="1">
    <citation type="submission" date="2025-05" db="UniProtKB">
        <authorList>
            <consortium name="Ensembl"/>
        </authorList>
    </citation>
    <scope>IDENTIFICATION</scope>
</reference>
<dbReference type="Ensembl" id="ENSSSCT00060102128.1">
    <property type="protein sequence ID" value="ENSSSCP00060044439.1"/>
    <property type="gene ID" value="ENSSSCG00060074674.1"/>
</dbReference>
<dbReference type="Proteomes" id="UP000694722">
    <property type="component" value="Unplaced"/>
</dbReference>
<keyword evidence="1" id="KW-1133">Transmembrane helix</keyword>
<keyword evidence="1" id="KW-0812">Transmembrane</keyword>
<protein>
    <submittedName>
        <fullName evidence="2">Uncharacterized protein</fullName>
    </submittedName>
</protein>
<dbReference type="Proteomes" id="UP000694723">
    <property type="component" value="Unplaced"/>
</dbReference>
<dbReference type="Ensembl" id="ENSSSCT00015102210.1">
    <property type="protein sequence ID" value="ENSSSCP00015042382.1"/>
    <property type="gene ID" value="ENSSSCG00015075905.1"/>
</dbReference>